<keyword evidence="3" id="KW-0862">Zinc</keyword>
<dbReference type="RefSeq" id="XP_066078030.1">
    <property type="nucleotide sequence ID" value="XM_066221933.1"/>
</dbReference>
<keyword evidence="5" id="KW-1185">Reference proteome</keyword>
<evidence type="ECO:0000256" key="1">
    <source>
        <dbReference type="ARBA" id="ARBA00007818"/>
    </source>
</evidence>
<dbReference type="PROSITE" id="PS00018">
    <property type="entry name" value="EF_HAND_1"/>
    <property type="match status" value="1"/>
</dbReference>
<organism evidence="4 5">
    <name type="scientific">Kwoniella dendrophila CBS 6074</name>
    <dbReference type="NCBI Taxonomy" id="1295534"/>
    <lineage>
        <taxon>Eukaryota</taxon>
        <taxon>Fungi</taxon>
        <taxon>Dikarya</taxon>
        <taxon>Basidiomycota</taxon>
        <taxon>Agaricomycotina</taxon>
        <taxon>Tremellomycetes</taxon>
        <taxon>Tremellales</taxon>
        <taxon>Cryptococcaceae</taxon>
        <taxon>Kwoniella</taxon>
    </lineage>
</organism>
<name>A0AAX4K268_9TREE</name>
<sequence>MELEGITEVVPADEDYEFFFTVQCSSCREIHPKTVSFNQKEEHEISGSKGTANFVWRCGNCKKEHSASFAPSNPSPKSKSKSILPLSYKSETASLEPLICLDCRGLEFVEFHPLNGLWKAKTETGKKEFEIDWNELQKENEDRWDDYDDDSNQAVSVAEVKSKIQRA</sequence>
<dbReference type="EMBL" id="CP144105">
    <property type="protein sequence ID" value="WWC91268.1"/>
    <property type="molecule type" value="Genomic_DNA"/>
</dbReference>
<dbReference type="InterPro" id="IPR018247">
    <property type="entry name" value="EF_Hand_1_Ca_BS"/>
</dbReference>
<evidence type="ECO:0008006" key="6">
    <source>
        <dbReference type="Google" id="ProtNLM"/>
    </source>
</evidence>
<dbReference type="InterPro" id="IPR008584">
    <property type="entry name" value="CXXC_Zn-binding_euk"/>
</dbReference>
<reference evidence="4 5" key="1">
    <citation type="submission" date="2024-01" db="EMBL/GenBank/DDBJ databases">
        <title>Comparative genomics of Cryptococcus and Kwoniella reveals pathogenesis evolution and contrasting modes of karyotype evolution via chromosome fusion or intercentromeric recombination.</title>
        <authorList>
            <person name="Coelho M.A."/>
            <person name="David-Palma M."/>
            <person name="Shea T."/>
            <person name="Bowers K."/>
            <person name="McGinley-Smith S."/>
            <person name="Mohammad A.W."/>
            <person name="Gnirke A."/>
            <person name="Yurkov A.M."/>
            <person name="Nowrousian M."/>
            <person name="Sun S."/>
            <person name="Cuomo C.A."/>
            <person name="Heitman J."/>
        </authorList>
    </citation>
    <scope>NUCLEOTIDE SEQUENCE [LARGE SCALE GENOMIC DNA]</scope>
    <source>
        <strain evidence="4 5">CBS 6074</strain>
    </source>
</reference>
<evidence type="ECO:0000256" key="2">
    <source>
        <dbReference type="ARBA" id="ARBA00022723"/>
    </source>
</evidence>
<dbReference type="SUPFAM" id="SSF141678">
    <property type="entry name" value="MAL13P1.257-like"/>
    <property type="match status" value="1"/>
</dbReference>
<accession>A0AAX4K268</accession>
<evidence type="ECO:0000313" key="4">
    <source>
        <dbReference type="EMBL" id="WWC91268.1"/>
    </source>
</evidence>
<dbReference type="GeneID" id="91096880"/>
<dbReference type="PANTHER" id="PTHR12857">
    <property type="entry name" value="CXXC MOTIF CONTAINING ZINC BINDING PROTEIN"/>
    <property type="match status" value="1"/>
</dbReference>
<evidence type="ECO:0000256" key="3">
    <source>
        <dbReference type="ARBA" id="ARBA00022833"/>
    </source>
</evidence>
<comment type="similarity">
    <text evidence="1">Belongs to the UPF0587 family.</text>
</comment>
<dbReference type="GO" id="GO:0008270">
    <property type="term" value="F:zinc ion binding"/>
    <property type="evidence" value="ECO:0007669"/>
    <property type="project" value="TreeGrafter"/>
</dbReference>
<keyword evidence="2" id="KW-0479">Metal-binding</keyword>
<dbReference type="PANTHER" id="PTHR12857:SF0">
    <property type="entry name" value="CXXC MOTIF CONTAINING ZINC BINDING PROTEIN"/>
    <property type="match status" value="1"/>
</dbReference>
<evidence type="ECO:0000313" key="5">
    <source>
        <dbReference type="Proteomes" id="UP001355207"/>
    </source>
</evidence>
<dbReference type="Proteomes" id="UP001355207">
    <property type="component" value="Chromosome 8"/>
</dbReference>
<gene>
    <name evidence="4" type="ORF">L201_006211</name>
</gene>
<proteinExistence type="inferred from homology"/>
<dbReference type="Pfam" id="PF05907">
    <property type="entry name" value="CXXC_Zn-b_euk"/>
    <property type="match status" value="1"/>
</dbReference>
<dbReference type="AlphaFoldDB" id="A0AAX4K268"/>
<protein>
    <recommendedName>
        <fullName evidence="6">DUF866-domain-containing protein</fullName>
    </recommendedName>
</protein>